<evidence type="ECO:0000259" key="8">
    <source>
        <dbReference type="PROSITE" id="PS50850"/>
    </source>
</evidence>
<evidence type="ECO:0000256" key="3">
    <source>
        <dbReference type="ARBA" id="ARBA00022448"/>
    </source>
</evidence>
<feature type="transmembrane region" description="Helical" evidence="7">
    <location>
        <begin position="435"/>
        <end position="457"/>
    </location>
</feature>
<feature type="transmembrane region" description="Helical" evidence="7">
    <location>
        <begin position="501"/>
        <end position="520"/>
    </location>
</feature>
<feature type="transmembrane region" description="Helical" evidence="7">
    <location>
        <begin position="129"/>
        <end position="151"/>
    </location>
</feature>
<comment type="subcellular location">
    <subcellularLocation>
        <location evidence="1">Membrane</location>
        <topology evidence="1">Multi-pass membrane protein</topology>
    </subcellularLocation>
</comment>
<dbReference type="SUPFAM" id="SSF103473">
    <property type="entry name" value="MFS general substrate transporter"/>
    <property type="match status" value="1"/>
</dbReference>
<feature type="transmembrane region" description="Helical" evidence="7">
    <location>
        <begin position="247"/>
        <end position="268"/>
    </location>
</feature>
<feature type="transmembrane region" description="Helical" evidence="7">
    <location>
        <begin position="330"/>
        <end position="349"/>
    </location>
</feature>
<comment type="similarity">
    <text evidence="2">Belongs to the major facilitator superfamily.</text>
</comment>
<name>A0A210PRM8_MIZYE</name>
<feature type="transmembrane region" description="Helical" evidence="7">
    <location>
        <begin position="386"/>
        <end position="404"/>
    </location>
</feature>
<feature type="transmembrane region" description="Helical" evidence="7">
    <location>
        <begin position="163"/>
        <end position="181"/>
    </location>
</feature>
<proteinExistence type="inferred from homology"/>
<dbReference type="OrthoDB" id="4139357at2759"/>
<dbReference type="Proteomes" id="UP000242188">
    <property type="component" value="Unassembled WGS sequence"/>
</dbReference>
<dbReference type="Pfam" id="PF07690">
    <property type="entry name" value="MFS_1"/>
    <property type="match status" value="1"/>
</dbReference>
<reference evidence="9 10" key="1">
    <citation type="journal article" date="2017" name="Nat. Ecol. Evol.">
        <title>Scallop genome provides insights into evolution of bilaterian karyotype and development.</title>
        <authorList>
            <person name="Wang S."/>
            <person name="Zhang J."/>
            <person name="Jiao W."/>
            <person name="Li J."/>
            <person name="Xun X."/>
            <person name="Sun Y."/>
            <person name="Guo X."/>
            <person name="Huan P."/>
            <person name="Dong B."/>
            <person name="Zhang L."/>
            <person name="Hu X."/>
            <person name="Sun X."/>
            <person name="Wang J."/>
            <person name="Zhao C."/>
            <person name="Wang Y."/>
            <person name="Wang D."/>
            <person name="Huang X."/>
            <person name="Wang R."/>
            <person name="Lv J."/>
            <person name="Li Y."/>
            <person name="Zhang Z."/>
            <person name="Liu B."/>
            <person name="Lu W."/>
            <person name="Hui Y."/>
            <person name="Liang J."/>
            <person name="Zhou Z."/>
            <person name="Hou R."/>
            <person name="Li X."/>
            <person name="Liu Y."/>
            <person name="Li H."/>
            <person name="Ning X."/>
            <person name="Lin Y."/>
            <person name="Zhao L."/>
            <person name="Xing Q."/>
            <person name="Dou J."/>
            <person name="Li Y."/>
            <person name="Mao J."/>
            <person name="Guo H."/>
            <person name="Dou H."/>
            <person name="Li T."/>
            <person name="Mu C."/>
            <person name="Jiang W."/>
            <person name="Fu Q."/>
            <person name="Fu X."/>
            <person name="Miao Y."/>
            <person name="Liu J."/>
            <person name="Yu Q."/>
            <person name="Li R."/>
            <person name="Liao H."/>
            <person name="Li X."/>
            <person name="Kong Y."/>
            <person name="Jiang Z."/>
            <person name="Chourrout D."/>
            <person name="Li R."/>
            <person name="Bao Z."/>
        </authorList>
    </citation>
    <scope>NUCLEOTIDE SEQUENCE [LARGE SCALE GENOMIC DNA]</scope>
    <source>
        <strain evidence="9 10">PY_sf001</strain>
    </source>
</reference>
<evidence type="ECO:0000313" key="9">
    <source>
        <dbReference type="EMBL" id="OWF39141.1"/>
    </source>
</evidence>
<comment type="caution">
    <text evidence="9">The sequence shown here is derived from an EMBL/GenBank/DDBJ whole genome shotgun (WGS) entry which is preliminary data.</text>
</comment>
<dbReference type="Gene3D" id="1.20.1250.20">
    <property type="entry name" value="MFS general substrate transporter like domains"/>
    <property type="match status" value="1"/>
</dbReference>
<dbReference type="InterPro" id="IPR036259">
    <property type="entry name" value="MFS_trans_sf"/>
</dbReference>
<dbReference type="InterPro" id="IPR020846">
    <property type="entry name" value="MFS_dom"/>
</dbReference>
<dbReference type="EMBL" id="NEDP02005541">
    <property type="protein sequence ID" value="OWF39141.1"/>
    <property type="molecule type" value="Genomic_DNA"/>
</dbReference>
<protein>
    <submittedName>
        <fullName evidence="9">Synaptic vesicle 2-related protein</fullName>
    </submittedName>
</protein>
<dbReference type="Pfam" id="PF00083">
    <property type="entry name" value="Sugar_tr"/>
    <property type="match status" value="1"/>
</dbReference>
<evidence type="ECO:0000256" key="4">
    <source>
        <dbReference type="ARBA" id="ARBA00022692"/>
    </source>
</evidence>
<gene>
    <name evidence="9" type="ORF">KP79_PYT16210</name>
</gene>
<organism evidence="9 10">
    <name type="scientific">Mizuhopecten yessoensis</name>
    <name type="common">Japanese scallop</name>
    <name type="synonym">Patinopecten yessoensis</name>
    <dbReference type="NCBI Taxonomy" id="6573"/>
    <lineage>
        <taxon>Eukaryota</taxon>
        <taxon>Metazoa</taxon>
        <taxon>Spiralia</taxon>
        <taxon>Lophotrochozoa</taxon>
        <taxon>Mollusca</taxon>
        <taxon>Bivalvia</taxon>
        <taxon>Autobranchia</taxon>
        <taxon>Pteriomorphia</taxon>
        <taxon>Pectinida</taxon>
        <taxon>Pectinoidea</taxon>
        <taxon>Pectinidae</taxon>
        <taxon>Mizuhopecten</taxon>
    </lineage>
</organism>
<feature type="transmembrane region" description="Helical" evidence="7">
    <location>
        <begin position="411"/>
        <end position="429"/>
    </location>
</feature>
<evidence type="ECO:0000256" key="2">
    <source>
        <dbReference type="ARBA" id="ARBA00008335"/>
    </source>
</evidence>
<dbReference type="InterPro" id="IPR005828">
    <property type="entry name" value="MFS_sugar_transport-like"/>
</dbReference>
<accession>A0A210PRM8</accession>
<feature type="transmembrane region" description="Helical" evidence="7">
    <location>
        <begin position="469"/>
        <end position="489"/>
    </location>
</feature>
<evidence type="ECO:0000256" key="7">
    <source>
        <dbReference type="SAM" id="Phobius"/>
    </source>
</evidence>
<dbReference type="STRING" id="6573.A0A210PRM8"/>
<dbReference type="PANTHER" id="PTHR23511">
    <property type="entry name" value="SYNAPTIC VESICLE GLYCOPROTEIN 2"/>
    <property type="match status" value="1"/>
</dbReference>
<keyword evidence="6 7" id="KW-0472">Membrane</keyword>
<keyword evidence="4 7" id="KW-0812">Transmembrane</keyword>
<feature type="transmembrane region" description="Helical" evidence="7">
    <location>
        <begin position="187"/>
        <end position="208"/>
    </location>
</feature>
<feature type="transmembrane region" description="Helical" evidence="7">
    <location>
        <begin position="220"/>
        <end position="241"/>
    </location>
</feature>
<evidence type="ECO:0000256" key="5">
    <source>
        <dbReference type="ARBA" id="ARBA00022989"/>
    </source>
</evidence>
<evidence type="ECO:0000256" key="6">
    <source>
        <dbReference type="ARBA" id="ARBA00023136"/>
    </source>
</evidence>
<keyword evidence="5 7" id="KW-1133">Transmembrane helix</keyword>
<dbReference type="GO" id="GO:0016020">
    <property type="term" value="C:membrane"/>
    <property type="evidence" value="ECO:0007669"/>
    <property type="project" value="UniProtKB-SubCell"/>
</dbReference>
<evidence type="ECO:0000313" key="10">
    <source>
        <dbReference type="Proteomes" id="UP000242188"/>
    </source>
</evidence>
<dbReference type="PROSITE" id="PS50850">
    <property type="entry name" value="MFS"/>
    <property type="match status" value="1"/>
</dbReference>
<dbReference type="AlphaFoldDB" id="A0A210PRM8"/>
<dbReference type="GO" id="GO:0022857">
    <property type="term" value="F:transmembrane transporter activity"/>
    <property type="evidence" value="ECO:0007669"/>
    <property type="project" value="InterPro"/>
</dbReference>
<dbReference type="InterPro" id="IPR011701">
    <property type="entry name" value="MFS"/>
</dbReference>
<evidence type="ECO:0000256" key="1">
    <source>
        <dbReference type="ARBA" id="ARBA00004141"/>
    </source>
</evidence>
<keyword evidence="10" id="KW-1185">Reference proteome</keyword>
<sequence length="540" mass="59778">MFSRLVKYTKGDNYQDLDANQGERIDMDITDPAMREFAGLTPTGSSSGEFSHVGDGGVLDMHQRRGTGSTIEPSEETYTIQQAIDNIGFGKFQIKLSILTGFAWMADAMEMMILAILSPALHCEWQLESWQQALITTIVFCGMFCSSSFWGSVCDKYGRRSELILCSVFTCYFGILSAFSPTFIWMLILRGLVGFGIGGAPQSVTLYAEFLPSSSRARCVVLVEIFWAIGACFEVLLALVVMPTLGWKWLLGLSAMPLLLFSLCCFWLPESARYDMCRGQADKAIATLERIAKENGKPMPLGKLVEPSTKATNRGSIKDLFLPELRKTTLLLWVIWFVSAFSYYGIVLMTTELFQISDGCHGSEIKAKAPCFLKCNGLDTGDYIDLTWTTFAEFPGLFVTVIVIEKFGRKFTMAMEFFVFTVFVLFSNICTSRPVLTFFLFVARAFISGAFQAAYVYTPEVYPTSMRAIGLGCCSAMARVGAIITPFVAQVLLRSSSYTAISTYGVIALVATGVCLLLPIETKGREMKDTTHEVHDAPAR</sequence>
<feature type="transmembrane region" description="Helical" evidence="7">
    <location>
        <begin position="96"/>
        <end position="117"/>
    </location>
</feature>
<keyword evidence="3" id="KW-0813">Transport</keyword>
<feature type="domain" description="Major facilitator superfamily (MFS) profile" evidence="8">
    <location>
        <begin position="96"/>
        <end position="523"/>
    </location>
</feature>
<dbReference type="PANTHER" id="PTHR23511:SF5">
    <property type="entry name" value="MAJOR FACILITATOR-TYPE TRANSPORTER HXNZ-RELATED"/>
    <property type="match status" value="1"/>
</dbReference>